<dbReference type="EMBL" id="BFEA01001129">
    <property type="protein sequence ID" value="GBG92755.1"/>
    <property type="molecule type" value="Genomic_DNA"/>
</dbReference>
<gene>
    <name evidence="6" type="ORF">CBR_g56933</name>
</gene>
<keyword evidence="1" id="KW-0489">Methyltransferase</keyword>
<feature type="compositionally biased region" description="Low complexity" evidence="4">
    <location>
        <begin position="312"/>
        <end position="327"/>
    </location>
</feature>
<keyword evidence="3" id="KW-0949">S-adenosyl-L-methionine</keyword>
<name>A0A388ME31_CHABU</name>
<dbReference type="GO" id="GO:0032259">
    <property type="term" value="P:methylation"/>
    <property type="evidence" value="ECO:0007669"/>
    <property type="project" value="UniProtKB-KW"/>
</dbReference>
<evidence type="ECO:0000313" key="7">
    <source>
        <dbReference type="Proteomes" id="UP000265515"/>
    </source>
</evidence>
<dbReference type="Gramene" id="GBG92755">
    <property type="protein sequence ID" value="GBG92755"/>
    <property type="gene ID" value="CBR_g56933"/>
</dbReference>
<sequence>MKNLQNPLPFSLVICDFPYDFNLPMSADDTQPFPEDDIVLVLQNVKEVCTGPLWTVAGFCSVDMLSYIRNAFARVCNAGQEVVTWCKPNVMNTGGPRLVSTTEFFVIGYYSVTGSWEATHYNFASTDPRHNYRLFDAVMKKYNHPLDLAVLCPYQKPVTLYAWLVDKFSPPGSYVIDGFSGSGTGAIACVLRNRNCLVVEKNSRCAVGIRARILNDIGLTIDRECRRKEAKEADKYYKCAFVAEEEATGTDARPTNEELEVICLAKTTAASQAAGTAATGTAAAATNVGVVAEGAAAAVTAAAVTITAAAATTGPATAPATARASAAQRRQGSCIEPGASQDSSVGTTTRGARKRKQAAVAKEVNSPRAKTHVIALISRATSGALTRDAGGSGN</sequence>
<organism evidence="6 7">
    <name type="scientific">Chara braunii</name>
    <name type="common">Braun's stonewort</name>
    <dbReference type="NCBI Taxonomy" id="69332"/>
    <lineage>
        <taxon>Eukaryota</taxon>
        <taxon>Viridiplantae</taxon>
        <taxon>Streptophyta</taxon>
        <taxon>Charophyceae</taxon>
        <taxon>Charales</taxon>
        <taxon>Characeae</taxon>
        <taxon>Chara</taxon>
    </lineage>
</organism>
<dbReference type="SUPFAM" id="SSF53335">
    <property type="entry name" value="S-adenosyl-L-methionine-dependent methyltransferases"/>
    <property type="match status" value="1"/>
</dbReference>
<evidence type="ECO:0000256" key="4">
    <source>
        <dbReference type="SAM" id="MobiDB-lite"/>
    </source>
</evidence>
<dbReference type="InterPro" id="IPR029063">
    <property type="entry name" value="SAM-dependent_MTases_sf"/>
</dbReference>
<comment type="caution">
    <text evidence="6">The sequence shown here is derived from an EMBL/GenBank/DDBJ whole genome shotgun (WGS) entry which is preliminary data.</text>
</comment>
<reference evidence="6 7" key="1">
    <citation type="journal article" date="2018" name="Cell">
        <title>The Chara Genome: Secondary Complexity and Implications for Plant Terrestrialization.</title>
        <authorList>
            <person name="Nishiyama T."/>
            <person name="Sakayama H."/>
            <person name="Vries J.D."/>
            <person name="Buschmann H."/>
            <person name="Saint-Marcoux D."/>
            <person name="Ullrich K.K."/>
            <person name="Haas F.B."/>
            <person name="Vanderstraeten L."/>
            <person name="Becker D."/>
            <person name="Lang D."/>
            <person name="Vosolsobe S."/>
            <person name="Rombauts S."/>
            <person name="Wilhelmsson P.K.I."/>
            <person name="Janitza P."/>
            <person name="Kern R."/>
            <person name="Heyl A."/>
            <person name="Rumpler F."/>
            <person name="Villalobos L.I.A.C."/>
            <person name="Clay J.M."/>
            <person name="Skokan R."/>
            <person name="Toyoda A."/>
            <person name="Suzuki Y."/>
            <person name="Kagoshima H."/>
            <person name="Schijlen E."/>
            <person name="Tajeshwar N."/>
            <person name="Catarino B."/>
            <person name="Hetherington A.J."/>
            <person name="Saltykova A."/>
            <person name="Bonnot C."/>
            <person name="Breuninger H."/>
            <person name="Symeonidi A."/>
            <person name="Radhakrishnan G.V."/>
            <person name="Van Nieuwerburgh F."/>
            <person name="Deforce D."/>
            <person name="Chang C."/>
            <person name="Karol K.G."/>
            <person name="Hedrich R."/>
            <person name="Ulvskov P."/>
            <person name="Glockner G."/>
            <person name="Delwiche C.F."/>
            <person name="Petrasek J."/>
            <person name="Van de Peer Y."/>
            <person name="Friml J."/>
            <person name="Beilby M."/>
            <person name="Dolan L."/>
            <person name="Kohara Y."/>
            <person name="Sugano S."/>
            <person name="Fujiyama A."/>
            <person name="Delaux P.-M."/>
            <person name="Quint M."/>
            <person name="TheiBen G."/>
            <person name="Hagemann M."/>
            <person name="Harholt J."/>
            <person name="Dunand C."/>
            <person name="Zachgo S."/>
            <person name="Langdale J."/>
            <person name="Maumus F."/>
            <person name="Straeten D.V.D."/>
            <person name="Gould S.B."/>
            <person name="Rensing S.A."/>
        </authorList>
    </citation>
    <scope>NUCLEOTIDE SEQUENCE [LARGE SCALE GENOMIC DNA]</scope>
    <source>
        <strain evidence="6 7">S276</strain>
    </source>
</reference>
<dbReference type="Proteomes" id="UP000265515">
    <property type="component" value="Unassembled WGS sequence"/>
</dbReference>
<accession>A0A388ME31</accession>
<protein>
    <recommendedName>
        <fullName evidence="5">DNA methylase N-4/N-6 domain-containing protein</fullName>
    </recommendedName>
</protein>
<dbReference type="PRINTS" id="PR00506">
    <property type="entry name" value="D21N6MTFRASE"/>
</dbReference>
<feature type="domain" description="DNA methylase N-4/N-6" evidence="5">
    <location>
        <begin position="144"/>
        <end position="203"/>
    </location>
</feature>
<dbReference type="AlphaFoldDB" id="A0A388ME31"/>
<evidence type="ECO:0000256" key="3">
    <source>
        <dbReference type="ARBA" id="ARBA00022691"/>
    </source>
</evidence>
<keyword evidence="7" id="KW-1185">Reference proteome</keyword>
<evidence type="ECO:0000259" key="5">
    <source>
        <dbReference type="Pfam" id="PF01555"/>
    </source>
</evidence>
<keyword evidence="2" id="KW-0808">Transferase</keyword>
<feature type="region of interest" description="Disordered" evidence="4">
    <location>
        <begin position="312"/>
        <end position="365"/>
    </location>
</feature>
<dbReference type="InterPro" id="IPR002295">
    <property type="entry name" value="N4/N6-MTase_EcoPI_Mod-like"/>
</dbReference>
<dbReference type="InterPro" id="IPR002941">
    <property type="entry name" value="DNA_methylase_N4/N6"/>
</dbReference>
<dbReference type="Pfam" id="PF01555">
    <property type="entry name" value="N6_N4_Mtase"/>
    <property type="match status" value="1"/>
</dbReference>
<dbReference type="Gene3D" id="3.40.50.150">
    <property type="entry name" value="Vaccinia Virus protein VP39"/>
    <property type="match status" value="1"/>
</dbReference>
<evidence type="ECO:0000256" key="2">
    <source>
        <dbReference type="ARBA" id="ARBA00022679"/>
    </source>
</evidence>
<dbReference type="GO" id="GO:0003677">
    <property type="term" value="F:DNA binding"/>
    <property type="evidence" value="ECO:0007669"/>
    <property type="project" value="InterPro"/>
</dbReference>
<evidence type="ECO:0000256" key="1">
    <source>
        <dbReference type="ARBA" id="ARBA00022603"/>
    </source>
</evidence>
<dbReference type="GO" id="GO:0008170">
    <property type="term" value="F:N-methyltransferase activity"/>
    <property type="evidence" value="ECO:0007669"/>
    <property type="project" value="InterPro"/>
</dbReference>
<feature type="compositionally biased region" description="Polar residues" evidence="4">
    <location>
        <begin position="340"/>
        <end position="350"/>
    </location>
</feature>
<proteinExistence type="predicted"/>
<evidence type="ECO:0000313" key="6">
    <source>
        <dbReference type="EMBL" id="GBG92755.1"/>
    </source>
</evidence>